<evidence type="ECO:0000259" key="9">
    <source>
        <dbReference type="PROSITE" id="PS50850"/>
    </source>
</evidence>
<comment type="similarity">
    <text evidence="2">Belongs to the major facilitator superfamily. EmrB family.</text>
</comment>
<dbReference type="PANTHER" id="PTHR42718">
    <property type="entry name" value="MAJOR FACILITATOR SUPERFAMILY MULTIDRUG TRANSPORTER MFSC"/>
    <property type="match status" value="1"/>
</dbReference>
<dbReference type="RefSeq" id="WP_120324163.1">
    <property type="nucleotide sequence ID" value="NZ_RAPF01000003.1"/>
</dbReference>
<dbReference type="CDD" id="cd17503">
    <property type="entry name" value="MFS_LmrB_MDR_like"/>
    <property type="match status" value="1"/>
</dbReference>
<dbReference type="Gene3D" id="1.20.1250.20">
    <property type="entry name" value="MFS general substrate transporter like domains"/>
    <property type="match status" value="1"/>
</dbReference>
<feature type="transmembrane region" description="Helical" evidence="8">
    <location>
        <begin position="153"/>
        <end position="174"/>
    </location>
</feature>
<feature type="transmembrane region" description="Helical" evidence="8">
    <location>
        <begin position="320"/>
        <end position="341"/>
    </location>
</feature>
<keyword evidence="11" id="KW-1185">Reference proteome</keyword>
<keyword evidence="4" id="KW-1003">Cell membrane</keyword>
<comment type="caution">
    <text evidence="10">The sequence shown here is derived from an EMBL/GenBank/DDBJ whole genome shotgun (WGS) entry which is preliminary data.</text>
</comment>
<dbReference type="InterPro" id="IPR020846">
    <property type="entry name" value="MFS_dom"/>
</dbReference>
<keyword evidence="6 8" id="KW-1133">Transmembrane helix</keyword>
<evidence type="ECO:0000256" key="8">
    <source>
        <dbReference type="SAM" id="Phobius"/>
    </source>
</evidence>
<comment type="subcellular location">
    <subcellularLocation>
        <location evidence="1">Cell membrane</location>
        <topology evidence="1">Multi-pass membrane protein</topology>
    </subcellularLocation>
</comment>
<feature type="domain" description="Major facilitator superfamily (MFS) profile" evidence="9">
    <location>
        <begin position="28"/>
        <end position="516"/>
    </location>
</feature>
<keyword evidence="5 8" id="KW-0812">Transmembrane</keyword>
<evidence type="ECO:0000256" key="3">
    <source>
        <dbReference type="ARBA" id="ARBA00022448"/>
    </source>
</evidence>
<sequence length="524" mass="55809">MSHSAVEDDPERSAPDRHPDADLGAWLAVLAGTLGAMMATLDISIVNSALPTIQGEIGATSSEGTWIATAYLVAEIIIIPLSGWLERLFGLRRFLLIAATLFTGFSVLCGTATNLETMIVGRAGQGFTGGALIPTAMTIIATRLPPHQQPLGTAGFGMTAILGPVMGPLLGGWLTEALSWHYAFLLNVPVCVVLVVLLMVGLPAQKARWNLLGEADWLGIIGMSLGLGGLTVVLEDGHREQWFDSSMIINLTIVAVIGFVLMLIGQITSRNPVIRLSLLFDRVFGSVAVMAMVMGMVLYGTSYVIPQFLASIADYNAYQAGKIVMISGVPAMITMPFIPLIMRHIDIRVAVCFGMSVLCLSCYVDTELTAASTGSAFVESQILRGLGTVVTFLFLNQAAISAVPPSMASDAAGIFNAARNIGGSFALAGIATMQDKRLYFHSRRIEETLSANSLHVQDYIASMTQMLGSPEAAIRMLGNQIAQQALVMAYNDLFWLLAVGVMIVTPLALLLKPLPKNLTSAPAH</sequence>
<dbReference type="OrthoDB" id="9812221at2"/>
<dbReference type="PANTHER" id="PTHR42718:SF9">
    <property type="entry name" value="MAJOR FACILITATOR SUPERFAMILY MULTIDRUG TRANSPORTER MFSC"/>
    <property type="match status" value="1"/>
</dbReference>
<keyword evidence="7 8" id="KW-0472">Membrane</keyword>
<protein>
    <submittedName>
        <fullName evidence="10">DHA2 family efflux MFS transporter permease subunit</fullName>
    </submittedName>
</protein>
<evidence type="ECO:0000313" key="11">
    <source>
        <dbReference type="Proteomes" id="UP000284395"/>
    </source>
</evidence>
<dbReference type="GO" id="GO:0022857">
    <property type="term" value="F:transmembrane transporter activity"/>
    <property type="evidence" value="ECO:0007669"/>
    <property type="project" value="InterPro"/>
</dbReference>
<dbReference type="Gene3D" id="1.20.1720.10">
    <property type="entry name" value="Multidrug resistance protein D"/>
    <property type="match status" value="1"/>
</dbReference>
<dbReference type="Proteomes" id="UP000284395">
    <property type="component" value="Unassembled WGS sequence"/>
</dbReference>
<evidence type="ECO:0000256" key="6">
    <source>
        <dbReference type="ARBA" id="ARBA00022989"/>
    </source>
</evidence>
<dbReference type="EMBL" id="RAPF01000003">
    <property type="protein sequence ID" value="RKF21754.1"/>
    <property type="molecule type" value="Genomic_DNA"/>
</dbReference>
<gene>
    <name evidence="10" type="ORF">D6851_06935</name>
</gene>
<feature type="transmembrane region" description="Helical" evidence="8">
    <location>
        <begin position="66"/>
        <end position="85"/>
    </location>
</feature>
<accession>A0A420EMC7</accession>
<keyword evidence="3" id="KW-0813">Transport</keyword>
<feature type="transmembrane region" description="Helical" evidence="8">
    <location>
        <begin position="23"/>
        <end position="46"/>
    </location>
</feature>
<evidence type="ECO:0000256" key="2">
    <source>
        <dbReference type="ARBA" id="ARBA00008537"/>
    </source>
</evidence>
<dbReference type="Pfam" id="PF07690">
    <property type="entry name" value="MFS_1"/>
    <property type="match status" value="1"/>
</dbReference>
<dbReference type="InterPro" id="IPR011701">
    <property type="entry name" value="MFS"/>
</dbReference>
<organism evidence="10 11">
    <name type="scientific">Altericroceibacterium spongiae</name>
    <dbReference type="NCBI Taxonomy" id="2320269"/>
    <lineage>
        <taxon>Bacteria</taxon>
        <taxon>Pseudomonadati</taxon>
        <taxon>Pseudomonadota</taxon>
        <taxon>Alphaproteobacteria</taxon>
        <taxon>Sphingomonadales</taxon>
        <taxon>Erythrobacteraceae</taxon>
        <taxon>Altericroceibacterium</taxon>
    </lineage>
</organism>
<dbReference type="PROSITE" id="PS50850">
    <property type="entry name" value="MFS"/>
    <property type="match status" value="1"/>
</dbReference>
<evidence type="ECO:0000256" key="1">
    <source>
        <dbReference type="ARBA" id="ARBA00004651"/>
    </source>
</evidence>
<dbReference type="InterPro" id="IPR036259">
    <property type="entry name" value="MFS_trans_sf"/>
</dbReference>
<evidence type="ECO:0000256" key="7">
    <source>
        <dbReference type="ARBA" id="ARBA00023136"/>
    </source>
</evidence>
<feature type="transmembrane region" description="Helical" evidence="8">
    <location>
        <begin position="279"/>
        <end position="300"/>
    </location>
</feature>
<proteinExistence type="inferred from homology"/>
<dbReference type="NCBIfam" id="TIGR00711">
    <property type="entry name" value="efflux_EmrB"/>
    <property type="match status" value="1"/>
</dbReference>
<feature type="transmembrane region" description="Helical" evidence="8">
    <location>
        <begin position="180"/>
        <end position="203"/>
    </location>
</feature>
<dbReference type="InterPro" id="IPR004638">
    <property type="entry name" value="EmrB-like"/>
</dbReference>
<dbReference type="GO" id="GO:0005886">
    <property type="term" value="C:plasma membrane"/>
    <property type="evidence" value="ECO:0007669"/>
    <property type="project" value="UniProtKB-SubCell"/>
</dbReference>
<dbReference type="SUPFAM" id="SSF103473">
    <property type="entry name" value="MFS general substrate transporter"/>
    <property type="match status" value="1"/>
</dbReference>
<evidence type="ECO:0000256" key="5">
    <source>
        <dbReference type="ARBA" id="ARBA00022692"/>
    </source>
</evidence>
<name>A0A420EMC7_9SPHN</name>
<feature type="transmembrane region" description="Helical" evidence="8">
    <location>
        <begin position="94"/>
        <end position="113"/>
    </location>
</feature>
<dbReference type="AlphaFoldDB" id="A0A420EMC7"/>
<evidence type="ECO:0000256" key="4">
    <source>
        <dbReference type="ARBA" id="ARBA00022475"/>
    </source>
</evidence>
<evidence type="ECO:0000313" key="10">
    <source>
        <dbReference type="EMBL" id="RKF21754.1"/>
    </source>
</evidence>
<feature type="transmembrane region" description="Helical" evidence="8">
    <location>
        <begin position="246"/>
        <end position="267"/>
    </location>
</feature>
<feature type="transmembrane region" description="Helical" evidence="8">
    <location>
        <begin position="493"/>
        <end position="511"/>
    </location>
</feature>
<feature type="transmembrane region" description="Helical" evidence="8">
    <location>
        <begin position="215"/>
        <end position="234"/>
    </location>
</feature>
<feature type="transmembrane region" description="Helical" evidence="8">
    <location>
        <begin position="119"/>
        <end position="141"/>
    </location>
</feature>
<reference evidence="10 11" key="1">
    <citation type="submission" date="2018-09" db="EMBL/GenBank/DDBJ databases">
        <title>Altererythrobacter spongiae sp. nov., isolated from a marine sponge.</title>
        <authorList>
            <person name="Zhuang L."/>
            <person name="Luo L."/>
        </authorList>
    </citation>
    <scope>NUCLEOTIDE SEQUENCE [LARGE SCALE GENOMIC DNA]</scope>
    <source>
        <strain evidence="10 11">HN-Y73</strain>
    </source>
</reference>